<organism evidence="1 2">
    <name type="scientific">Acropora cervicornis</name>
    <name type="common">Staghorn coral</name>
    <dbReference type="NCBI Taxonomy" id="6130"/>
    <lineage>
        <taxon>Eukaryota</taxon>
        <taxon>Metazoa</taxon>
        <taxon>Cnidaria</taxon>
        <taxon>Anthozoa</taxon>
        <taxon>Hexacorallia</taxon>
        <taxon>Scleractinia</taxon>
        <taxon>Astrocoeniina</taxon>
        <taxon>Acroporidae</taxon>
        <taxon>Acropora</taxon>
    </lineage>
</organism>
<comment type="caution">
    <text evidence="1">The sequence shown here is derived from an EMBL/GenBank/DDBJ whole genome shotgun (WGS) entry which is preliminary data.</text>
</comment>
<sequence>MGEAAAHSASALANRALPIHEPTKPSLGLSLRKALEIIQPLNCTVGLPAFPRSFSSSMGSEEKGCELPLLMHRDCDNLRDSGAGHEPEVGSVSRNLLSDVLGSDSLAHESSSEFRIFPSLSEINDINSNEISESGSSACHGSELADAVPTLDTKSLTVSQRTLPRTKKRKDPLKANYNIELTGVSRVSIDELLDADNGRWVFQTISEQCNEASPDSSKFIYILEDD</sequence>
<protein>
    <submittedName>
        <fullName evidence="1">Uncharacterized protein</fullName>
    </submittedName>
</protein>
<name>A0AAD9R5M6_ACRCE</name>
<gene>
    <name evidence="1" type="ORF">P5673_001278</name>
</gene>
<evidence type="ECO:0000313" key="2">
    <source>
        <dbReference type="Proteomes" id="UP001249851"/>
    </source>
</evidence>
<keyword evidence="2" id="KW-1185">Reference proteome</keyword>
<evidence type="ECO:0000313" key="1">
    <source>
        <dbReference type="EMBL" id="KAK2573607.1"/>
    </source>
</evidence>
<reference evidence="1" key="1">
    <citation type="journal article" date="2023" name="G3 (Bethesda)">
        <title>Whole genome assembly and annotation of the endangered Caribbean coral Acropora cervicornis.</title>
        <authorList>
            <person name="Selwyn J.D."/>
            <person name="Vollmer S.V."/>
        </authorList>
    </citation>
    <scope>NUCLEOTIDE SEQUENCE</scope>
    <source>
        <strain evidence="1">K2</strain>
    </source>
</reference>
<dbReference type="EMBL" id="JARQWQ010000002">
    <property type="protein sequence ID" value="KAK2573607.1"/>
    <property type="molecule type" value="Genomic_DNA"/>
</dbReference>
<accession>A0AAD9R5M6</accession>
<proteinExistence type="predicted"/>
<dbReference type="Proteomes" id="UP001249851">
    <property type="component" value="Unassembled WGS sequence"/>
</dbReference>
<reference evidence="1" key="2">
    <citation type="journal article" date="2023" name="Science">
        <title>Genomic signatures of disease resistance in endangered staghorn corals.</title>
        <authorList>
            <person name="Vollmer S.V."/>
            <person name="Selwyn J.D."/>
            <person name="Despard B.A."/>
            <person name="Roesel C.L."/>
        </authorList>
    </citation>
    <scope>NUCLEOTIDE SEQUENCE</scope>
    <source>
        <strain evidence="1">K2</strain>
    </source>
</reference>
<dbReference type="AlphaFoldDB" id="A0AAD9R5M6"/>